<evidence type="ECO:0000259" key="1">
    <source>
        <dbReference type="Pfam" id="PF13837"/>
    </source>
</evidence>
<dbReference type="RefSeq" id="XP_017777612.1">
    <property type="nucleotide sequence ID" value="XM_017922123.1"/>
</dbReference>
<proteinExistence type="predicted"/>
<dbReference type="Proteomes" id="UP000695000">
    <property type="component" value="Unplaced"/>
</dbReference>
<reference evidence="3" key="1">
    <citation type="submission" date="2025-08" db="UniProtKB">
        <authorList>
            <consortium name="RefSeq"/>
        </authorList>
    </citation>
    <scope>IDENTIFICATION</scope>
    <source>
        <tissue evidence="3">Whole Larva</tissue>
    </source>
</reference>
<protein>
    <submittedName>
        <fullName evidence="3">Uncharacterized protein LOC108563448</fullName>
    </submittedName>
</protein>
<feature type="domain" description="Myb/SANT-like DNA-binding" evidence="1">
    <location>
        <begin position="20"/>
        <end position="102"/>
    </location>
</feature>
<dbReference type="GeneID" id="108563448"/>
<keyword evidence="2" id="KW-1185">Reference proteome</keyword>
<evidence type="ECO:0000313" key="2">
    <source>
        <dbReference type="Proteomes" id="UP000695000"/>
    </source>
</evidence>
<accession>A0ABM1MSR2</accession>
<evidence type="ECO:0000313" key="3">
    <source>
        <dbReference type="RefSeq" id="XP_017777612.1"/>
    </source>
</evidence>
<organism evidence="2 3">
    <name type="scientific">Nicrophorus vespilloides</name>
    <name type="common">Boreal carrion beetle</name>
    <dbReference type="NCBI Taxonomy" id="110193"/>
    <lineage>
        <taxon>Eukaryota</taxon>
        <taxon>Metazoa</taxon>
        <taxon>Ecdysozoa</taxon>
        <taxon>Arthropoda</taxon>
        <taxon>Hexapoda</taxon>
        <taxon>Insecta</taxon>
        <taxon>Pterygota</taxon>
        <taxon>Neoptera</taxon>
        <taxon>Endopterygota</taxon>
        <taxon>Coleoptera</taxon>
        <taxon>Polyphaga</taxon>
        <taxon>Staphyliniformia</taxon>
        <taxon>Silphidae</taxon>
        <taxon>Nicrophorinae</taxon>
        <taxon>Nicrophorus</taxon>
    </lineage>
</organism>
<dbReference type="InterPro" id="IPR044822">
    <property type="entry name" value="Myb_DNA-bind_4"/>
</dbReference>
<name>A0ABM1MSR2_NICVS</name>
<dbReference type="Gene3D" id="1.10.10.60">
    <property type="entry name" value="Homeodomain-like"/>
    <property type="match status" value="1"/>
</dbReference>
<sequence>MEKGNEIMEDIKNYEPRLNQEWVQILINLRMKYAKSFTRKRNSAAEAWKNILQEMMDLGAPPYVTLDKIKKKWMNLIARYKHLKFAGNSEAITWPYFEQIDRAYSRNPYIVETRSKCKKGSESDESYVSDYAEYMMKKQKFTSILIHLRYAYRHLFTGKKYAAQKGWMMIQNLLPGGQNYSIEQISKCWQNLIQRYKSILETEKDLCKITWVHFNNMHEIMTKKDDAVLTDLPDQIVKKEICVSPMQSMSIIENENNEVILKNESDFDENVISNCLEIKMRSGVGGGGGGRRKKSKNATLNELLNHLKEQDKKIERNHKEILDSLNSMQKIISDN</sequence>
<gene>
    <name evidence="3" type="primary">LOC108563448</name>
</gene>
<dbReference type="Pfam" id="PF13837">
    <property type="entry name" value="Myb_DNA-bind_4"/>
    <property type="match status" value="1"/>
</dbReference>